<name>A0ACC5WSN9_PANGG</name>
<gene>
    <name evidence="1" type="ORF">PGIGA_G00260030</name>
</gene>
<keyword evidence="2" id="KW-1185">Reference proteome</keyword>
<protein>
    <submittedName>
        <fullName evidence="1">Uncharacterized protein</fullName>
    </submittedName>
</protein>
<evidence type="ECO:0000313" key="1">
    <source>
        <dbReference type="EMBL" id="MCI4382119.1"/>
    </source>
</evidence>
<dbReference type="EMBL" id="CM040462">
    <property type="protein sequence ID" value="MCI4382119.1"/>
    <property type="molecule type" value="Genomic_DNA"/>
</dbReference>
<sequence length="120" mass="13826">MSCSLEKVLTDARSLVERLRDHDNAAEILIEQTTVLNKRVEAMKQLYNFPSLELRGRNLFQHDNAPVHKASSMKTWCVKVGVEELECPAQSPDLNPTEHLWDELEHRLHPRPPRHPNISA</sequence>
<proteinExistence type="predicted"/>
<accession>A0ACC5WSN9</accession>
<dbReference type="Proteomes" id="UP000829447">
    <property type="component" value="Linkage Group LG9"/>
</dbReference>
<comment type="caution">
    <text evidence="1">The sequence shown here is derived from an EMBL/GenBank/DDBJ whole genome shotgun (WGS) entry which is preliminary data.</text>
</comment>
<organism evidence="1 2">
    <name type="scientific">Pangasianodon gigas</name>
    <name type="common">Mekong giant catfish</name>
    <name type="synonym">Pangasius gigas</name>
    <dbReference type="NCBI Taxonomy" id="30993"/>
    <lineage>
        <taxon>Eukaryota</taxon>
        <taxon>Metazoa</taxon>
        <taxon>Chordata</taxon>
        <taxon>Craniata</taxon>
        <taxon>Vertebrata</taxon>
        <taxon>Euteleostomi</taxon>
        <taxon>Actinopterygii</taxon>
        <taxon>Neopterygii</taxon>
        <taxon>Teleostei</taxon>
        <taxon>Ostariophysi</taxon>
        <taxon>Siluriformes</taxon>
        <taxon>Pangasiidae</taxon>
        <taxon>Pangasianodon</taxon>
    </lineage>
</organism>
<reference evidence="1 2" key="1">
    <citation type="journal article" date="2022" name="bioRxiv">
        <title>An ancient truncated duplication of the anti-Mullerian hormone receptor type 2 gene is a potential conserved master sex determinant in the Pangasiidae catfish family.</title>
        <authorList>
            <person name="Wen M."/>
            <person name="Pan Q."/>
            <person name="Jouanno E."/>
            <person name="Montfort J."/>
            <person name="Zahm M."/>
            <person name="Cabau C."/>
            <person name="Klopp C."/>
            <person name="Iampietro C."/>
            <person name="Roques C."/>
            <person name="Bouchez O."/>
            <person name="Castinel A."/>
            <person name="Donnadieu C."/>
            <person name="Parrinello H."/>
            <person name="Poncet C."/>
            <person name="Belmonte E."/>
            <person name="Gautier V."/>
            <person name="Avarre J.-C."/>
            <person name="Dugue R."/>
            <person name="Gustiano R."/>
            <person name="Ha T.T.T."/>
            <person name="Campet M."/>
            <person name="Sriphairoj K."/>
            <person name="Ribolli J."/>
            <person name="de Almeida F.L."/>
            <person name="Desvignes T."/>
            <person name="Postlethwait J.H."/>
            <person name="Bucao C.F."/>
            <person name="Robinson-Rechavi M."/>
            <person name="Bobe J."/>
            <person name="Herpin A."/>
            <person name="Guiguen Y."/>
        </authorList>
    </citation>
    <scope>NUCLEOTIDE SEQUENCE [LARGE SCALE GENOMIC DNA]</scope>
    <source>
        <strain evidence="1">YG-Dec2019</strain>
    </source>
</reference>
<evidence type="ECO:0000313" key="2">
    <source>
        <dbReference type="Proteomes" id="UP000829447"/>
    </source>
</evidence>